<dbReference type="InterPro" id="IPR051453">
    <property type="entry name" value="MBL_Glyoxalase_II"/>
</dbReference>
<accession>A0A8J3CN51</accession>
<dbReference type="SMART" id="SM00849">
    <property type="entry name" value="Lactamase_B"/>
    <property type="match status" value="1"/>
</dbReference>
<evidence type="ECO:0000256" key="2">
    <source>
        <dbReference type="ARBA" id="ARBA00022723"/>
    </source>
</evidence>
<dbReference type="RefSeq" id="WP_189493213.1">
    <property type="nucleotide sequence ID" value="NZ_BMZG01000006.1"/>
</dbReference>
<name>A0A8J3CN51_9BURK</name>
<protein>
    <submittedName>
        <fullName evidence="6">MBL fold hydrolase</fullName>
    </submittedName>
</protein>
<dbReference type="Pfam" id="PF00753">
    <property type="entry name" value="Lactamase_B"/>
    <property type="match status" value="1"/>
</dbReference>
<keyword evidence="3 6" id="KW-0378">Hydrolase</keyword>
<dbReference type="Gene3D" id="3.60.15.10">
    <property type="entry name" value="Ribonuclease Z/Hydroxyacylglutathione hydrolase-like"/>
    <property type="match status" value="1"/>
</dbReference>
<evidence type="ECO:0000313" key="6">
    <source>
        <dbReference type="EMBL" id="GHA73937.1"/>
    </source>
</evidence>
<keyword evidence="4" id="KW-0862">Zinc</keyword>
<dbReference type="PANTHER" id="PTHR46233">
    <property type="entry name" value="HYDROXYACYLGLUTATHIONE HYDROLASE GLOC"/>
    <property type="match status" value="1"/>
</dbReference>
<dbReference type="InterPro" id="IPR036866">
    <property type="entry name" value="RibonucZ/Hydroxyglut_hydro"/>
</dbReference>
<dbReference type="EMBL" id="BMZG01000006">
    <property type="protein sequence ID" value="GHA73937.1"/>
    <property type="molecule type" value="Genomic_DNA"/>
</dbReference>
<reference evidence="6" key="1">
    <citation type="journal article" date="2014" name="Int. J. Syst. Evol. Microbiol.">
        <title>Complete genome sequence of Corynebacterium casei LMG S-19264T (=DSM 44701T), isolated from a smear-ripened cheese.</title>
        <authorList>
            <consortium name="US DOE Joint Genome Institute (JGI-PGF)"/>
            <person name="Walter F."/>
            <person name="Albersmeier A."/>
            <person name="Kalinowski J."/>
            <person name="Ruckert C."/>
        </authorList>
    </citation>
    <scope>NUCLEOTIDE SEQUENCE</scope>
    <source>
        <strain evidence="6">KCTC 32501</strain>
    </source>
</reference>
<evidence type="ECO:0000256" key="4">
    <source>
        <dbReference type="ARBA" id="ARBA00022833"/>
    </source>
</evidence>
<dbReference type="Proteomes" id="UP000614287">
    <property type="component" value="Unassembled WGS sequence"/>
</dbReference>
<evidence type="ECO:0000256" key="3">
    <source>
        <dbReference type="ARBA" id="ARBA00022801"/>
    </source>
</evidence>
<organism evidence="6 7">
    <name type="scientific">Formosimonas limnophila</name>
    <dbReference type="NCBI Taxonomy" id="1384487"/>
    <lineage>
        <taxon>Bacteria</taxon>
        <taxon>Pseudomonadati</taxon>
        <taxon>Pseudomonadota</taxon>
        <taxon>Betaproteobacteria</taxon>
        <taxon>Burkholderiales</taxon>
        <taxon>Burkholderiaceae</taxon>
        <taxon>Formosimonas</taxon>
    </lineage>
</organism>
<gene>
    <name evidence="6" type="ORF">GCM10009007_13880</name>
</gene>
<sequence>MKVYIIPVTPFQQNCTLIVCETTRDAAVVDPGGDIDRIMAQITVANANVTQILLTHGHLDHAAGAPELAAALGDVPIIGPHIEDQFWLAGLNEQAKRFGFGHAHAFHPTRWLVEGDIITVGHHSLDVLHCPGHTPGHVVFISKTQQLAWVGDVLFENSIGRTDFPRGNHDELISSIQNKLFPLGDDIQFVPGHGNPSTFGRERLNNPYLKQTKKYS</sequence>
<proteinExistence type="predicted"/>
<evidence type="ECO:0000259" key="5">
    <source>
        <dbReference type="SMART" id="SM00849"/>
    </source>
</evidence>
<comment type="cofactor">
    <cofactor evidence="1">
        <name>Zn(2+)</name>
        <dbReference type="ChEBI" id="CHEBI:29105"/>
    </cofactor>
</comment>
<keyword evidence="7" id="KW-1185">Reference proteome</keyword>
<evidence type="ECO:0000313" key="7">
    <source>
        <dbReference type="Proteomes" id="UP000614287"/>
    </source>
</evidence>
<dbReference type="PANTHER" id="PTHR46233:SF3">
    <property type="entry name" value="HYDROXYACYLGLUTATHIONE HYDROLASE GLOC"/>
    <property type="match status" value="1"/>
</dbReference>
<evidence type="ECO:0000256" key="1">
    <source>
        <dbReference type="ARBA" id="ARBA00001947"/>
    </source>
</evidence>
<feature type="domain" description="Metallo-beta-lactamase" evidence="5">
    <location>
        <begin position="12"/>
        <end position="193"/>
    </location>
</feature>
<dbReference type="SUPFAM" id="SSF56281">
    <property type="entry name" value="Metallo-hydrolase/oxidoreductase"/>
    <property type="match status" value="1"/>
</dbReference>
<dbReference type="GO" id="GO:0016787">
    <property type="term" value="F:hydrolase activity"/>
    <property type="evidence" value="ECO:0007669"/>
    <property type="project" value="UniProtKB-KW"/>
</dbReference>
<dbReference type="CDD" id="cd07737">
    <property type="entry name" value="YcbL-like_MBL-fold"/>
    <property type="match status" value="1"/>
</dbReference>
<comment type="caution">
    <text evidence="6">The sequence shown here is derived from an EMBL/GenBank/DDBJ whole genome shotgun (WGS) entry which is preliminary data.</text>
</comment>
<keyword evidence="2" id="KW-0479">Metal-binding</keyword>
<dbReference type="AlphaFoldDB" id="A0A8J3CN51"/>
<dbReference type="GO" id="GO:0046872">
    <property type="term" value="F:metal ion binding"/>
    <property type="evidence" value="ECO:0007669"/>
    <property type="project" value="UniProtKB-KW"/>
</dbReference>
<dbReference type="InterPro" id="IPR001279">
    <property type="entry name" value="Metallo-B-lactamas"/>
</dbReference>
<reference evidence="6" key="2">
    <citation type="submission" date="2020-09" db="EMBL/GenBank/DDBJ databases">
        <authorList>
            <person name="Sun Q."/>
            <person name="Kim S."/>
        </authorList>
    </citation>
    <scope>NUCLEOTIDE SEQUENCE</scope>
    <source>
        <strain evidence="6">KCTC 32501</strain>
    </source>
</reference>